<organism evidence="1 2">
    <name type="scientific">candidate division MSBL1 archaeon SCGC-AAA385M02</name>
    <dbReference type="NCBI Taxonomy" id="1698287"/>
    <lineage>
        <taxon>Archaea</taxon>
        <taxon>Methanobacteriati</taxon>
        <taxon>Methanobacteriota</taxon>
        <taxon>candidate division MSBL1</taxon>
    </lineage>
</organism>
<reference evidence="1 2" key="1">
    <citation type="journal article" date="2016" name="Sci. Rep.">
        <title>Metabolic traits of an uncultured archaeal lineage -MSBL1- from brine pools of the Red Sea.</title>
        <authorList>
            <person name="Mwirichia R."/>
            <person name="Alam I."/>
            <person name="Rashid M."/>
            <person name="Vinu M."/>
            <person name="Ba-Alawi W."/>
            <person name="Anthony Kamau A."/>
            <person name="Kamanda Ngugi D."/>
            <person name="Goker M."/>
            <person name="Klenk H.P."/>
            <person name="Bajic V."/>
            <person name="Stingl U."/>
        </authorList>
    </citation>
    <scope>NUCLEOTIDE SEQUENCE [LARGE SCALE GENOMIC DNA]</scope>
    <source>
        <strain evidence="1">SCGC-AAA385M02</strain>
    </source>
</reference>
<evidence type="ECO:0000313" key="1">
    <source>
        <dbReference type="EMBL" id="KXB08572.1"/>
    </source>
</evidence>
<gene>
    <name evidence="1" type="ORF">AKJ59_00760</name>
</gene>
<accession>A0A133VQ47</accession>
<comment type="caution">
    <text evidence="1">The sequence shown here is derived from an EMBL/GenBank/DDBJ whole genome shotgun (WGS) entry which is preliminary data.</text>
</comment>
<keyword evidence="2" id="KW-1185">Reference proteome</keyword>
<sequence>MRYLYAILLMFTAYLPLQADNTGYFSISLRDGYHDTEKIEYELKTGVKTAYFKTGLKMEREFDNFYRGCYLITEKTDFESVDEVVDKLVNQIYLDLKIDEARQLNSLSINKDLVSIPNDDYNFLRGRLVNRWNHWDYTGPLLGMILDLSKEEITTTIEYDTNFYDSHIFKSEFAKKIKLDKWYIEPKYEIYRSENLEYWQLKSEFGIMF</sequence>
<name>A0A133VQ47_9EURY</name>
<dbReference type="AlphaFoldDB" id="A0A133VQ47"/>
<evidence type="ECO:0000313" key="2">
    <source>
        <dbReference type="Proteomes" id="UP000070248"/>
    </source>
</evidence>
<dbReference type="Proteomes" id="UP000070248">
    <property type="component" value="Unassembled WGS sequence"/>
</dbReference>
<proteinExistence type="predicted"/>
<dbReference type="EMBL" id="LHYL01000012">
    <property type="protein sequence ID" value="KXB08572.1"/>
    <property type="molecule type" value="Genomic_DNA"/>
</dbReference>
<protein>
    <submittedName>
        <fullName evidence="1">Uncharacterized protein</fullName>
    </submittedName>
</protein>